<dbReference type="GO" id="GO:0006304">
    <property type="term" value="P:DNA modification"/>
    <property type="evidence" value="ECO:0007669"/>
    <property type="project" value="InterPro"/>
</dbReference>
<dbReference type="PANTHER" id="PTHR11229">
    <property type="entry name" value="50S RIBOSOMAL PROTEIN L3"/>
    <property type="match status" value="1"/>
</dbReference>
<evidence type="ECO:0000259" key="1">
    <source>
        <dbReference type="Pfam" id="PF07669"/>
    </source>
</evidence>
<sequence length="281" mass="31533">MEGFETGSQIDLSLFEVGDKVKITGTSKGKGTAGVIKKYHFSRGRMTHGGGYPHRLIGSMGGGRGTNQGIPKGVFIPQKDTEILVEKTLELVDKIWKQKEMLTVLEIGTGCAKNQKFDIIISNPPYVSDTEYENISESVRKQPKEAVFLLIVEIGHRQKEKVIKLVIKYFAQMNVSIFPDWGAVKQKLIGGEDINFRDYFTLKRSKQVPKISKFCDSHTKKMDDYKRNNKGKGLATFTKSASFRKLILETRNCNSCKTQKQKIVKSTKLLTRVTCKASSGL</sequence>
<comment type="caution">
    <text evidence="2">The sequence shown here is derived from an EMBL/GenBank/DDBJ whole genome shotgun (WGS) entry which is preliminary data.</text>
</comment>
<evidence type="ECO:0000313" key="2">
    <source>
        <dbReference type="EMBL" id="CAI2188164.1"/>
    </source>
</evidence>
<reference evidence="2" key="1">
    <citation type="submission" date="2022-08" db="EMBL/GenBank/DDBJ databases">
        <authorList>
            <person name="Kallberg Y."/>
            <person name="Tangrot J."/>
            <person name="Rosling A."/>
        </authorList>
    </citation>
    <scope>NUCLEOTIDE SEQUENCE</scope>
    <source>
        <strain evidence="2">Wild A</strain>
    </source>
</reference>
<dbReference type="GO" id="GO:0003676">
    <property type="term" value="F:nucleic acid binding"/>
    <property type="evidence" value="ECO:0007669"/>
    <property type="project" value="InterPro"/>
</dbReference>
<dbReference type="OrthoDB" id="269872at2759"/>
<dbReference type="Gene3D" id="3.40.50.150">
    <property type="entry name" value="Vaccinia Virus protein VP39"/>
    <property type="match status" value="1"/>
</dbReference>
<proteinExistence type="predicted"/>
<dbReference type="InterPro" id="IPR019927">
    <property type="entry name" value="Ribosomal_uL3_bac/org-type"/>
</dbReference>
<accession>A0A9W4T1B4</accession>
<protein>
    <submittedName>
        <fullName evidence="2">15695_t:CDS:1</fullName>
    </submittedName>
</protein>
<dbReference type="Pfam" id="PF07669">
    <property type="entry name" value="Eco57I"/>
    <property type="match status" value="1"/>
</dbReference>
<dbReference type="PROSITE" id="PS00092">
    <property type="entry name" value="N6_MTASE"/>
    <property type="match status" value="1"/>
</dbReference>
<dbReference type="EMBL" id="CAMKVN010005028">
    <property type="protein sequence ID" value="CAI2188164.1"/>
    <property type="molecule type" value="Genomic_DNA"/>
</dbReference>
<evidence type="ECO:0000313" key="3">
    <source>
        <dbReference type="Proteomes" id="UP001153678"/>
    </source>
</evidence>
<dbReference type="AlphaFoldDB" id="A0A9W4T1B4"/>
<dbReference type="InterPro" id="IPR009000">
    <property type="entry name" value="Transl_B-barrel_sf"/>
</dbReference>
<dbReference type="InterPro" id="IPR011639">
    <property type="entry name" value="MethylTrfase_TaqI-like_dom"/>
</dbReference>
<dbReference type="Proteomes" id="UP001153678">
    <property type="component" value="Unassembled WGS sequence"/>
</dbReference>
<dbReference type="SUPFAM" id="SSF50447">
    <property type="entry name" value="Translation proteins"/>
    <property type="match status" value="1"/>
</dbReference>
<dbReference type="GO" id="GO:0006412">
    <property type="term" value="P:translation"/>
    <property type="evidence" value="ECO:0007669"/>
    <property type="project" value="InterPro"/>
</dbReference>
<dbReference type="InterPro" id="IPR002052">
    <property type="entry name" value="DNA_methylase_N6_adenine_CS"/>
</dbReference>
<dbReference type="SUPFAM" id="SSF53335">
    <property type="entry name" value="S-adenosyl-L-methionine-dependent methyltransferases"/>
    <property type="match status" value="1"/>
</dbReference>
<keyword evidence="3" id="KW-1185">Reference proteome</keyword>
<dbReference type="PANTHER" id="PTHR11229:SF16">
    <property type="entry name" value="LARGE RIBOSOMAL SUBUNIT PROTEIN UL3C"/>
    <property type="match status" value="1"/>
</dbReference>
<dbReference type="InterPro" id="IPR029063">
    <property type="entry name" value="SAM-dependent_MTases_sf"/>
</dbReference>
<dbReference type="GO" id="GO:0003735">
    <property type="term" value="F:structural constituent of ribosome"/>
    <property type="evidence" value="ECO:0007669"/>
    <property type="project" value="InterPro"/>
</dbReference>
<name>A0A9W4T1B4_9GLOM</name>
<organism evidence="2 3">
    <name type="scientific">Funneliformis geosporum</name>
    <dbReference type="NCBI Taxonomy" id="1117311"/>
    <lineage>
        <taxon>Eukaryota</taxon>
        <taxon>Fungi</taxon>
        <taxon>Fungi incertae sedis</taxon>
        <taxon>Mucoromycota</taxon>
        <taxon>Glomeromycotina</taxon>
        <taxon>Glomeromycetes</taxon>
        <taxon>Glomerales</taxon>
        <taxon>Glomeraceae</taxon>
        <taxon>Funneliformis</taxon>
    </lineage>
</organism>
<dbReference type="GO" id="GO:0032259">
    <property type="term" value="P:methylation"/>
    <property type="evidence" value="ECO:0007669"/>
    <property type="project" value="InterPro"/>
</dbReference>
<dbReference type="GO" id="GO:0008168">
    <property type="term" value="F:methyltransferase activity"/>
    <property type="evidence" value="ECO:0007669"/>
    <property type="project" value="InterPro"/>
</dbReference>
<feature type="domain" description="Type II methyltransferase M.TaqI-like" evidence="1">
    <location>
        <begin position="94"/>
        <end position="155"/>
    </location>
</feature>
<dbReference type="GO" id="GO:0022625">
    <property type="term" value="C:cytosolic large ribosomal subunit"/>
    <property type="evidence" value="ECO:0007669"/>
    <property type="project" value="TreeGrafter"/>
</dbReference>
<gene>
    <name evidence="2" type="ORF">FWILDA_LOCUS13442</name>
</gene>